<dbReference type="EMBL" id="BKCJ010471515">
    <property type="protein sequence ID" value="GFA70101.1"/>
    <property type="molecule type" value="Genomic_DNA"/>
</dbReference>
<gene>
    <name evidence="2" type="ORF">Tci_642073</name>
</gene>
<feature type="compositionally biased region" description="Basic residues" evidence="1">
    <location>
        <begin position="96"/>
        <end position="105"/>
    </location>
</feature>
<comment type="caution">
    <text evidence="2">The sequence shown here is derived from an EMBL/GenBank/DDBJ whole genome shotgun (WGS) entry which is preliminary data.</text>
</comment>
<feature type="region of interest" description="Disordered" evidence="1">
    <location>
        <begin position="96"/>
        <end position="161"/>
    </location>
</feature>
<feature type="region of interest" description="Disordered" evidence="1">
    <location>
        <begin position="1"/>
        <end position="20"/>
    </location>
</feature>
<organism evidence="2">
    <name type="scientific">Tanacetum cinerariifolium</name>
    <name type="common">Dalmatian daisy</name>
    <name type="synonym">Chrysanthemum cinerariifolium</name>
    <dbReference type="NCBI Taxonomy" id="118510"/>
    <lineage>
        <taxon>Eukaryota</taxon>
        <taxon>Viridiplantae</taxon>
        <taxon>Streptophyta</taxon>
        <taxon>Embryophyta</taxon>
        <taxon>Tracheophyta</taxon>
        <taxon>Spermatophyta</taxon>
        <taxon>Magnoliopsida</taxon>
        <taxon>eudicotyledons</taxon>
        <taxon>Gunneridae</taxon>
        <taxon>Pentapetalae</taxon>
        <taxon>asterids</taxon>
        <taxon>campanulids</taxon>
        <taxon>Asterales</taxon>
        <taxon>Asteraceae</taxon>
        <taxon>Asteroideae</taxon>
        <taxon>Anthemideae</taxon>
        <taxon>Anthemidinae</taxon>
        <taxon>Tanacetum</taxon>
    </lineage>
</organism>
<accession>A0A699K3X4</accession>
<evidence type="ECO:0000313" key="2">
    <source>
        <dbReference type="EMBL" id="GFA70101.1"/>
    </source>
</evidence>
<reference evidence="2" key="1">
    <citation type="journal article" date="2019" name="Sci. Rep.">
        <title>Draft genome of Tanacetum cinerariifolium, the natural source of mosquito coil.</title>
        <authorList>
            <person name="Yamashiro T."/>
            <person name="Shiraishi A."/>
            <person name="Satake H."/>
            <person name="Nakayama K."/>
        </authorList>
    </citation>
    <scope>NUCLEOTIDE SEQUENCE</scope>
</reference>
<sequence length="193" mass="21404">RRPPPLPPASRLRRPPLPKKFSGEIFGEPQNCSLSPDLPPSTPCNRSHHTPAAIYHRSSITNLHCRRHLPTLLTPRLPSPPADTTNTRRRLHHHRNTHHLHHHGINHLLPPQPRLNSRVSPPPSSPLPHCHPLHHTPAATHTAATSTITTPLLPPSSRPTSTTTGIATVDALTPSQPPTETPTPLWMVKHIYF</sequence>
<name>A0A699K3X4_TANCI</name>
<dbReference type="AlphaFoldDB" id="A0A699K3X4"/>
<feature type="non-terminal residue" evidence="2">
    <location>
        <position position="1"/>
    </location>
</feature>
<proteinExistence type="predicted"/>
<evidence type="ECO:0000256" key="1">
    <source>
        <dbReference type="SAM" id="MobiDB-lite"/>
    </source>
</evidence>
<protein>
    <submittedName>
        <fullName evidence="2">Uncharacterized protein</fullName>
    </submittedName>
</protein>
<feature type="compositionally biased region" description="Low complexity" evidence="1">
    <location>
        <begin position="127"/>
        <end position="151"/>
    </location>
</feature>